<dbReference type="RefSeq" id="WP_011769202.1">
    <property type="nucleotide sequence ID" value="NC_008709.1"/>
</dbReference>
<keyword evidence="8 12" id="KW-0448">Lipopolysaccharide biosynthesis</keyword>
<keyword evidence="9 12" id="KW-1133">Transmembrane helix</keyword>
<dbReference type="GO" id="GO:0009243">
    <property type="term" value="P:O antigen biosynthetic process"/>
    <property type="evidence" value="ECO:0007669"/>
    <property type="project" value="UniProtKB-UniRule"/>
</dbReference>
<gene>
    <name evidence="12" type="primary">wecA</name>
    <name evidence="14" type="ordered locus">Ping_0795</name>
</gene>
<dbReference type="Proteomes" id="UP000000639">
    <property type="component" value="Chromosome"/>
</dbReference>
<organism evidence="14 15">
    <name type="scientific">Psychromonas ingrahamii (strain DSM 17664 / CCUG 51855 / 37)</name>
    <dbReference type="NCBI Taxonomy" id="357804"/>
    <lineage>
        <taxon>Bacteria</taxon>
        <taxon>Pseudomonadati</taxon>
        <taxon>Pseudomonadota</taxon>
        <taxon>Gammaproteobacteria</taxon>
        <taxon>Alteromonadales</taxon>
        <taxon>Psychromonadaceae</taxon>
        <taxon>Psychromonas</taxon>
    </lineage>
</organism>
<evidence type="ECO:0000256" key="10">
    <source>
        <dbReference type="ARBA" id="ARBA00023136"/>
    </source>
</evidence>
<dbReference type="InterPro" id="IPR012750">
    <property type="entry name" value="ECA_WecA-rel"/>
</dbReference>
<feature type="transmembrane region" description="Helical" evidence="12">
    <location>
        <begin position="161"/>
        <end position="180"/>
    </location>
</feature>
<comment type="cofactor">
    <cofactor evidence="12 13">
        <name>Mg(2+)</name>
        <dbReference type="ChEBI" id="CHEBI:18420"/>
    </cofactor>
</comment>
<feature type="transmembrane region" description="Helical" evidence="12">
    <location>
        <begin position="72"/>
        <end position="90"/>
    </location>
</feature>
<dbReference type="HOGENOM" id="CLU_023982_1_0_6"/>
<keyword evidence="3 12" id="KW-0997">Cell inner membrane</keyword>
<evidence type="ECO:0000256" key="13">
    <source>
        <dbReference type="PIRSR" id="PIRSR600715-1"/>
    </source>
</evidence>
<dbReference type="UniPathway" id="UPA00281"/>
<feature type="transmembrane region" description="Helical" evidence="12">
    <location>
        <begin position="247"/>
        <end position="269"/>
    </location>
</feature>
<evidence type="ECO:0000256" key="11">
    <source>
        <dbReference type="ARBA" id="ARBA00023211"/>
    </source>
</evidence>
<dbReference type="InterPro" id="IPR000715">
    <property type="entry name" value="Glycosyl_transferase_4"/>
</dbReference>
<keyword evidence="5 12" id="KW-0808">Transferase</keyword>
<comment type="pathway">
    <text evidence="12">Bacterial outer membrane biogenesis; LPS O-antigen biosynthesis.</text>
</comment>
<accession>A1ST24</accession>
<evidence type="ECO:0000256" key="6">
    <source>
        <dbReference type="ARBA" id="ARBA00022692"/>
    </source>
</evidence>
<dbReference type="NCBIfam" id="TIGR02380">
    <property type="entry name" value="ECA_wecA"/>
    <property type="match status" value="1"/>
</dbReference>
<dbReference type="EC" id="2.7.8.33" evidence="12"/>
<dbReference type="Pfam" id="PF00953">
    <property type="entry name" value="Glycos_transf_4"/>
    <property type="match status" value="1"/>
</dbReference>
<protein>
    <recommendedName>
        <fullName evidence="12">Undecaprenyl-phosphate alpha-N-acetylglucosaminyl 1-phosphate transferase</fullName>
        <ecNumber evidence="12">2.7.8.33</ecNumber>
    </recommendedName>
    <alternativeName>
        <fullName evidence="12">UDP-GlcNAc:undecaprenyl-phosphate GlcNAc-1-phosphate transferase</fullName>
    </alternativeName>
    <alternativeName>
        <fullName evidence="12">Undecaprenyl-phosphate GlcNAc-1-phosphate transferase</fullName>
    </alternativeName>
</protein>
<keyword evidence="4 12" id="KW-0328">Glycosyltransferase</keyword>
<feature type="transmembrane region" description="Helical" evidence="12">
    <location>
        <begin position="102"/>
        <end position="121"/>
    </location>
</feature>
<dbReference type="GO" id="GO:0005886">
    <property type="term" value="C:plasma membrane"/>
    <property type="evidence" value="ECO:0007669"/>
    <property type="project" value="UniProtKB-SubCell"/>
</dbReference>
<dbReference type="KEGG" id="pin:Ping_0795"/>
<evidence type="ECO:0000256" key="9">
    <source>
        <dbReference type="ARBA" id="ARBA00022989"/>
    </source>
</evidence>
<dbReference type="PROSITE" id="PS01348">
    <property type="entry name" value="MRAY_2"/>
    <property type="match status" value="1"/>
</dbReference>
<feature type="transmembrane region" description="Helical" evidence="12">
    <location>
        <begin position="301"/>
        <end position="323"/>
    </location>
</feature>
<dbReference type="PANTHER" id="PTHR22926">
    <property type="entry name" value="PHOSPHO-N-ACETYLMURAMOYL-PENTAPEPTIDE-TRANSFERASE"/>
    <property type="match status" value="1"/>
</dbReference>
<dbReference type="GO" id="GO:0000287">
    <property type="term" value="F:magnesium ion binding"/>
    <property type="evidence" value="ECO:0007669"/>
    <property type="project" value="InterPro"/>
</dbReference>
<dbReference type="HAMAP" id="MF_02030">
    <property type="entry name" value="WecA_Gammaproteo"/>
    <property type="match status" value="1"/>
</dbReference>
<proteinExistence type="inferred from homology"/>
<evidence type="ECO:0000256" key="5">
    <source>
        <dbReference type="ARBA" id="ARBA00022679"/>
    </source>
</evidence>
<comment type="catalytic activity">
    <reaction evidence="12">
        <text>di-trans,octa-cis-undecaprenyl phosphate + UDP-N-acetyl-alpha-D-glucosamine = N-acetyl-alpha-D-glucosaminyl-di-trans,octa-cis-undecaprenyl diphosphate + UMP</text>
        <dbReference type="Rhea" id="RHEA:28090"/>
        <dbReference type="ChEBI" id="CHEBI:57705"/>
        <dbReference type="ChEBI" id="CHEBI:57865"/>
        <dbReference type="ChEBI" id="CHEBI:60392"/>
        <dbReference type="ChEBI" id="CHEBI:62959"/>
        <dbReference type="EC" id="2.7.8.33"/>
    </reaction>
</comment>
<keyword evidence="13" id="KW-0479">Metal-binding</keyword>
<dbReference type="GO" id="GO:0016757">
    <property type="term" value="F:glycosyltransferase activity"/>
    <property type="evidence" value="ECO:0007669"/>
    <property type="project" value="UniProtKB-KW"/>
</dbReference>
<comment type="subcellular location">
    <subcellularLocation>
        <location evidence="12">Cell inner membrane</location>
        <topology evidence="12">Multi-pass membrane protein</topology>
    </subcellularLocation>
    <subcellularLocation>
        <location evidence="1">Cell membrane</location>
        <topology evidence="1">Multi-pass membrane protein</topology>
    </subcellularLocation>
</comment>
<evidence type="ECO:0000256" key="2">
    <source>
        <dbReference type="ARBA" id="ARBA00022475"/>
    </source>
</evidence>
<dbReference type="GO" id="GO:0071555">
    <property type="term" value="P:cell wall organization"/>
    <property type="evidence" value="ECO:0007669"/>
    <property type="project" value="TreeGrafter"/>
</dbReference>
<evidence type="ECO:0000256" key="1">
    <source>
        <dbReference type="ARBA" id="ARBA00004651"/>
    </source>
</evidence>
<dbReference type="eggNOG" id="COG0472">
    <property type="taxonomic scope" value="Bacteria"/>
</dbReference>
<feature type="transmembrane region" description="Helical" evidence="12">
    <location>
        <begin position="47"/>
        <end position="66"/>
    </location>
</feature>
<comment type="function">
    <text evidence="12">Catalyzes the transfer of the GlcNAc-1-phosphate moiety from UDP-GlcNAc onto the carrier lipid undecaprenyl phosphate (C55-P), yielding GlcNAc-pyrophosphoryl-undecaprenyl (GlcNAc-PP-C55).</text>
</comment>
<dbReference type="InterPro" id="IPR018480">
    <property type="entry name" value="PNAcMuramoyl-5peptid_Trfase_CS"/>
</dbReference>
<feature type="transmembrane region" description="Helical" evidence="12">
    <location>
        <begin position="329"/>
        <end position="350"/>
    </location>
</feature>
<evidence type="ECO:0000256" key="4">
    <source>
        <dbReference type="ARBA" id="ARBA00022676"/>
    </source>
</evidence>
<dbReference type="GO" id="GO:0044038">
    <property type="term" value="P:cell wall macromolecule biosynthetic process"/>
    <property type="evidence" value="ECO:0007669"/>
    <property type="project" value="TreeGrafter"/>
</dbReference>
<feature type="binding site" evidence="13">
    <location>
        <position position="219"/>
    </location>
    <ligand>
        <name>Mg(2+)</name>
        <dbReference type="ChEBI" id="CHEBI:18420"/>
    </ligand>
</feature>
<dbReference type="GO" id="GO:0030145">
    <property type="term" value="F:manganese ion binding"/>
    <property type="evidence" value="ECO:0007669"/>
    <property type="project" value="InterPro"/>
</dbReference>
<name>A1ST24_PSYIN</name>
<keyword evidence="11 12" id="KW-0464">Manganese</keyword>
<evidence type="ECO:0000256" key="12">
    <source>
        <dbReference type="HAMAP-Rule" id="MF_02030"/>
    </source>
</evidence>
<comment type="cofactor">
    <cofactor evidence="12">
        <name>Mn(2+)</name>
        <dbReference type="ChEBI" id="CHEBI:29035"/>
    </cofactor>
</comment>
<dbReference type="EMBL" id="CP000510">
    <property type="protein sequence ID" value="ABM02639.1"/>
    <property type="molecule type" value="Genomic_DNA"/>
</dbReference>
<feature type="transmembrane region" description="Helical" evidence="12">
    <location>
        <begin position="215"/>
        <end position="235"/>
    </location>
</feature>
<dbReference type="GO" id="GO:0009276">
    <property type="term" value="C:Gram-negative-bacterium-type cell wall"/>
    <property type="evidence" value="ECO:0007669"/>
    <property type="project" value="InterPro"/>
</dbReference>
<comment type="similarity">
    <text evidence="12">Belongs to the glycosyltransferase 4 family. WecA subfamily.</text>
</comment>
<feature type="transmembrane region" description="Helical" evidence="12">
    <location>
        <begin position="133"/>
        <end position="154"/>
    </location>
</feature>
<dbReference type="PANTHER" id="PTHR22926:SF3">
    <property type="entry name" value="UNDECAPRENYL-PHOSPHATE ALPHA-N-ACETYLGLUCOSAMINYL 1-PHOSPHATE TRANSFERASE"/>
    <property type="match status" value="1"/>
</dbReference>
<feature type="transmembrane region" description="Helical" evidence="12">
    <location>
        <begin position="186"/>
        <end position="203"/>
    </location>
</feature>
<evidence type="ECO:0000256" key="3">
    <source>
        <dbReference type="ARBA" id="ARBA00022519"/>
    </source>
</evidence>
<evidence type="ECO:0000313" key="14">
    <source>
        <dbReference type="EMBL" id="ABM02639.1"/>
    </source>
</evidence>
<evidence type="ECO:0000256" key="8">
    <source>
        <dbReference type="ARBA" id="ARBA00022985"/>
    </source>
</evidence>
<keyword evidence="10 12" id="KW-0472">Membrane</keyword>
<feature type="transmembrane region" description="Helical" evidence="12">
    <location>
        <begin position="6"/>
        <end position="26"/>
    </location>
</feature>
<dbReference type="OrthoDB" id="9783652at2"/>
<reference evidence="14 15" key="1">
    <citation type="submission" date="2007-01" db="EMBL/GenBank/DDBJ databases">
        <title>Complete sequence of Psychromonas ingrahamii 37.</title>
        <authorList>
            <consortium name="US DOE Joint Genome Institute"/>
            <person name="Copeland A."/>
            <person name="Lucas S."/>
            <person name="Lapidus A."/>
            <person name="Barry K."/>
            <person name="Detter J.C."/>
            <person name="Glavina del Rio T."/>
            <person name="Hammon N."/>
            <person name="Israni S."/>
            <person name="Dalin E."/>
            <person name="Tice H."/>
            <person name="Pitluck S."/>
            <person name="Thompson L.S."/>
            <person name="Brettin T."/>
            <person name="Bruce D."/>
            <person name="Han C."/>
            <person name="Tapia R."/>
            <person name="Schmutz J."/>
            <person name="Larimer F."/>
            <person name="Land M."/>
            <person name="Hauser L."/>
            <person name="Kyrpides N."/>
            <person name="Ivanova N."/>
            <person name="Staley J."/>
            <person name="Richardson P."/>
        </authorList>
    </citation>
    <scope>NUCLEOTIDE SEQUENCE [LARGE SCALE GENOMIC DNA]</scope>
    <source>
        <strain evidence="14 15">37</strain>
    </source>
</reference>
<keyword evidence="7 12" id="KW-0460">Magnesium</keyword>
<evidence type="ECO:0000313" key="15">
    <source>
        <dbReference type="Proteomes" id="UP000000639"/>
    </source>
</evidence>
<feature type="binding site" evidence="13">
    <location>
        <position position="154"/>
    </location>
    <ligand>
        <name>Mg(2+)</name>
        <dbReference type="ChEBI" id="CHEBI:18420"/>
    </ligand>
</feature>
<sequence length="377" mass="42004">MLFYFSVLIFAFVASFSAIKVLKPLAVKLGLTDKPNARKNHRGEIPLVGGISVYIGLFCSGFLLLIVEPVNIDLLTYLFASLLMVVTGALDDRFDLSVRIRILAQVLIASIMMFVADRVLFNLGDLLSIGEISLGYFAYPFTVLAVLGAINAYNMIDGIDGLIGGVSFATFVPLTIIFYMAGDIEVAFFCLLCVVVLAPYLLHNLQLTRFSSKKIFMGDAGSMFIGFTVIWLLAIGSQGDSSGSEPYFSPVVAVWFIALPLMDMTAIIIRRIKKGNSPFAADRDHLHHLFMRAGFTPRQTLIFITCLALMLSMIGVFTTLYSIPDWIQLVAFITLFGIFQTSLAYIWVLLKTFRKIMALKRLAKFKKIRKKLKADRY</sequence>
<keyword evidence="6 12" id="KW-0812">Transmembrane</keyword>
<dbReference type="GO" id="GO:0036380">
    <property type="term" value="F:UDP-N-acetylglucosamine-undecaprenyl-phosphate N-acetylglucosaminephosphotransferase activity"/>
    <property type="evidence" value="ECO:0007669"/>
    <property type="project" value="UniProtKB-UniRule"/>
</dbReference>
<evidence type="ECO:0000256" key="7">
    <source>
        <dbReference type="ARBA" id="ARBA00022842"/>
    </source>
</evidence>
<dbReference type="CDD" id="cd06853">
    <property type="entry name" value="GT_WecA_like"/>
    <property type="match status" value="1"/>
</dbReference>
<keyword evidence="2 12" id="KW-1003">Cell membrane</keyword>
<keyword evidence="15" id="KW-1185">Reference proteome</keyword>
<dbReference type="AlphaFoldDB" id="A1ST24"/>
<dbReference type="STRING" id="357804.Ping_0795"/>